<dbReference type="GO" id="GO:0003755">
    <property type="term" value="F:peptidyl-prolyl cis-trans isomerase activity"/>
    <property type="evidence" value="ECO:0007669"/>
    <property type="project" value="InterPro"/>
</dbReference>
<dbReference type="PANTHER" id="PTHR47245">
    <property type="entry name" value="PEPTIDYLPROLYL ISOMERASE"/>
    <property type="match status" value="1"/>
</dbReference>
<feature type="signal peptide" evidence="2">
    <location>
        <begin position="1"/>
        <end position="30"/>
    </location>
</feature>
<sequence length="361" mass="39711">MVEHPHKLGRVIRRLAALSVVGVFASGALACAPEKPSKAKLEGNETSARASESAQDKATIEASPVAVVNGEEISLAEFNRRVRELPEFARVRYATVAQQQEWLDSVAQFEVMADVAEKKGMGEHPEVYFALKQAMADQLIEDIVREKLSMDDIDEDAIAAYYQAHKADFERPEARRVVLIEVGTREEAARIRERVLVEMERAEDSAVNAFRRAAASYSTDRAVGIKGGDIGFISPGEALAEADEAQQKRARIAEAIAPLEQIGELTPVFALDPGWGLATFIEERAAEVTSMDEAASEIRQSLYQERREKIVAEFIASLRKDAEIKTFPEVIDALAPPPKPAARDISEITLRKQAAFGVQKP</sequence>
<feature type="region of interest" description="Disordered" evidence="1">
    <location>
        <begin position="35"/>
        <end position="57"/>
    </location>
</feature>
<proteinExistence type="predicted"/>
<protein>
    <submittedName>
        <fullName evidence="3">Uncharacterized protein</fullName>
    </submittedName>
</protein>
<dbReference type="Gene3D" id="3.10.50.40">
    <property type="match status" value="1"/>
</dbReference>
<dbReference type="InterPro" id="IPR027304">
    <property type="entry name" value="Trigger_fact/SurA_dom_sf"/>
</dbReference>
<evidence type="ECO:0000313" key="3">
    <source>
        <dbReference type="EMBL" id="AWV88176.1"/>
    </source>
</evidence>
<dbReference type="InterPro" id="IPR046357">
    <property type="entry name" value="PPIase_dom_sf"/>
</dbReference>
<dbReference type="SUPFAM" id="SSF109998">
    <property type="entry name" value="Triger factor/SurA peptide-binding domain-like"/>
    <property type="match status" value="1"/>
</dbReference>
<feature type="chain" id="PRO_5043881926" evidence="2">
    <location>
        <begin position="31"/>
        <end position="361"/>
    </location>
</feature>
<dbReference type="InterPro" id="IPR000297">
    <property type="entry name" value="PPIase_PpiC"/>
</dbReference>
<dbReference type="EMBL" id="CP030032">
    <property type="protein sequence ID" value="AWV88176.1"/>
    <property type="molecule type" value="Genomic_DNA"/>
</dbReference>
<keyword evidence="2" id="KW-0732">Signal</keyword>
<dbReference type="Gene3D" id="1.10.4030.10">
    <property type="entry name" value="Porin chaperone SurA, peptide-binding domain"/>
    <property type="match status" value="1"/>
</dbReference>
<dbReference type="SUPFAM" id="SSF54534">
    <property type="entry name" value="FKBP-like"/>
    <property type="match status" value="1"/>
</dbReference>
<dbReference type="Pfam" id="PF13145">
    <property type="entry name" value="Rotamase_2"/>
    <property type="match status" value="1"/>
</dbReference>
<dbReference type="AlphaFoldDB" id="A0A2Z4FHN0"/>
<dbReference type="OrthoDB" id="14196at2"/>
<dbReference type="InterPro" id="IPR050245">
    <property type="entry name" value="PrsA_foldase"/>
</dbReference>
<name>A0A2Z4FHN0_9DELT</name>
<feature type="compositionally biased region" description="Polar residues" evidence="1">
    <location>
        <begin position="44"/>
        <end position="53"/>
    </location>
</feature>
<gene>
    <name evidence="3" type="ORF">DN745_02015</name>
</gene>
<dbReference type="Proteomes" id="UP000249799">
    <property type="component" value="Chromosome"/>
</dbReference>
<accession>A0A2Z4FHN0</accession>
<reference evidence="3 4" key="1">
    <citation type="submission" date="2018-06" db="EMBL/GenBank/DDBJ databases">
        <title>Lujinxingia sediminis gen. nov. sp. nov., a new facultative anaerobic member of the class Deltaproteobacteria, and proposal of Lujinxingaceae fam. nov.</title>
        <authorList>
            <person name="Guo L.-Y."/>
            <person name="Li C.-M."/>
            <person name="Wang S."/>
            <person name="Du Z.-J."/>
        </authorList>
    </citation>
    <scope>NUCLEOTIDE SEQUENCE [LARGE SCALE GENOMIC DNA]</scope>
    <source>
        <strain evidence="3 4">FA350</strain>
    </source>
</reference>
<organism evidence="3 4">
    <name type="scientific">Bradymonas sediminis</name>
    <dbReference type="NCBI Taxonomy" id="1548548"/>
    <lineage>
        <taxon>Bacteria</taxon>
        <taxon>Deltaproteobacteria</taxon>
        <taxon>Bradymonadales</taxon>
        <taxon>Bradymonadaceae</taxon>
        <taxon>Bradymonas</taxon>
    </lineage>
</organism>
<dbReference type="KEGG" id="bsed:DN745_02015"/>
<evidence type="ECO:0000313" key="4">
    <source>
        <dbReference type="Proteomes" id="UP000249799"/>
    </source>
</evidence>
<evidence type="ECO:0000256" key="1">
    <source>
        <dbReference type="SAM" id="MobiDB-lite"/>
    </source>
</evidence>
<dbReference type="PROSITE" id="PS50198">
    <property type="entry name" value="PPIC_PPIASE_2"/>
    <property type="match status" value="1"/>
</dbReference>
<keyword evidence="4" id="KW-1185">Reference proteome</keyword>
<dbReference type="PANTHER" id="PTHR47245:SF2">
    <property type="entry name" value="PEPTIDYL-PROLYL CIS-TRANS ISOMERASE HP_0175-RELATED"/>
    <property type="match status" value="1"/>
</dbReference>
<dbReference type="RefSeq" id="WP_111331691.1">
    <property type="nucleotide sequence ID" value="NZ_CP030032.1"/>
</dbReference>
<evidence type="ECO:0000256" key="2">
    <source>
        <dbReference type="SAM" id="SignalP"/>
    </source>
</evidence>
<dbReference type="PROSITE" id="PS51257">
    <property type="entry name" value="PROKAR_LIPOPROTEIN"/>
    <property type="match status" value="1"/>
</dbReference>